<evidence type="ECO:0000256" key="7">
    <source>
        <dbReference type="ARBA" id="ARBA00022989"/>
    </source>
</evidence>
<dbReference type="InterPro" id="IPR011527">
    <property type="entry name" value="ABC1_TM_dom"/>
</dbReference>
<feature type="domain" description="ABC transmembrane type-1" evidence="11">
    <location>
        <begin position="16"/>
        <end position="299"/>
    </location>
</feature>
<dbReference type="OrthoDB" id="9762778at2"/>
<dbReference type="GO" id="GO:0034040">
    <property type="term" value="F:ATPase-coupled lipid transmembrane transporter activity"/>
    <property type="evidence" value="ECO:0007669"/>
    <property type="project" value="TreeGrafter"/>
</dbReference>
<keyword evidence="13" id="KW-1185">Reference proteome</keyword>
<dbReference type="SUPFAM" id="SSF90123">
    <property type="entry name" value="ABC transporter transmembrane region"/>
    <property type="match status" value="1"/>
</dbReference>
<organism evidence="12 13">
    <name type="scientific">Chryseobacterium pennipullorum</name>
    <dbReference type="NCBI Taxonomy" id="2258963"/>
    <lineage>
        <taxon>Bacteria</taxon>
        <taxon>Pseudomonadati</taxon>
        <taxon>Bacteroidota</taxon>
        <taxon>Flavobacteriia</taxon>
        <taxon>Flavobacteriales</taxon>
        <taxon>Weeksellaceae</taxon>
        <taxon>Chryseobacterium group</taxon>
        <taxon>Chryseobacterium</taxon>
    </lineage>
</organism>
<dbReference type="Gene3D" id="1.20.1560.10">
    <property type="entry name" value="ABC transporter type 1, transmembrane domain"/>
    <property type="match status" value="1"/>
</dbReference>
<dbReference type="GO" id="GO:0005886">
    <property type="term" value="C:plasma membrane"/>
    <property type="evidence" value="ECO:0007669"/>
    <property type="project" value="UniProtKB-SubCell"/>
</dbReference>
<keyword evidence="4 9" id="KW-0812">Transmembrane</keyword>
<dbReference type="PROSITE" id="PS50893">
    <property type="entry name" value="ABC_TRANSPORTER_2"/>
    <property type="match status" value="1"/>
</dbReference>
<dbReference type="PANTHER" id="PTHR24221:SF397">
    <property type="entry name" value="ABC TRANSPORTER, ATP-BINDING TRANSMEMBRANE PROTEIN"/>
    <property type="match status" value="1"/>
</dbReference>
<dbReference type="PANTHER" id="PTHR24221">
    <property type="entry name" value="ATP-BINDING CASSETTE SUB-FAMILY B"/>
    <property type="match status" value="1"/>
</dbReference>
<dbReference type="Pfam" id="PF00664">
    <property type="entry name" value="ABC_membrane"/>
    <property type="match status" value="1"/>
</dbReference>
<reference evidence="12 13" key="1">
    <citation type="submission" date="2018-06" db="EMBL/GenBank/DDBJ databases">
        <title>Novel Chryseobacterium species.</title>
        <authorList>
            <person name="Newman J."/>
            <person name="Hugo C."/>
            <person name="Oosthuizen L."/>
            <person name="Charimba G."/>
        </authorList>
    </citation>
    <scope>NUCLEOTIDE SEQUENCE [LARGE SCALE GENOMIC DNA]</scope>
    <source>
        <strain evidence="12 13">7_F195</strain>
    </source>
</reference>
<dbReference type="PROSITE" id="PS00211">
    <property type="entry name" value="ABC_TRANSPORTER_1"/>
    <property type="match status" value="1"/>
</dbReference>
<dbReference type="Gene3D" id="3.40.50.300">
    <property type="entry name" value="P-loop containing nucleotide triphosphate hydrolases"/>
    <property type="match status" value="1"/>
</dbReference>
<comment type="subcellular location">
    <subcellularLocation>
        <location evidence="1">Cell membrane</location>
        <topology evidence="1">Multi-pass membrane protein</topology>
    </subcellularLocation>
</comment>
<dbReference type="GO" id="GO:0005524">
    <property type="term" value="F:ATP binding"/>
    <property type="evidence" value="ECO:0007669"/>
    <property type="project" value="UniProtKB-KW"/>
</dbReference>
<feature type="transmembrane region" description="Helical" evidence="9">
    <location>
        <begin position="243"/>
        <end position="266"/>
    </location>
</feature>
<feature type="transmembrane region" description="Helical" evidence="9">
    <location>
        <begin position="272"/>
        <end position="292"/>
    </location>
</feature>
<dbReference type="Pfam" id="PF00005">
    <property type="entry name" value="ABC_tran"/>
    <property type="match status" value="1"/>
</dbReference>
<evidence type="ECO:0000256" key="2">
    <source>
        <dbReference type="ARBA" id="ARBA00022448"/>
    </source>
</evidence>
<dbReference type="GO" id="GO:0140359">
    <property type="term" value="F:ABC-type transporter activity"/>
    <property type="evidence" value="ECO:0007669"/>
    <property type="project" value="InterPro"/>
</dbReference>
<dbReference type="InterPro" id="IPR003439">
    <property type="entry name" value="ABC_transporter-like_ATP-bd"/>
</dbReference>
<evidence type="ECO:0000256" key="8">
    <source>
        <dbReference type="ARBA" id="ARBA00023136"/>
    </source>
</evidence>
<proteinExistence type="predicted"/>
<evidence type="ECO:0000313" key="13">
    <source>
        <dbReference type="Proteomes" id="UP000256257"/>
    </source>
</evidence>
<keyword evidence="5" id="KW-0547">Nucleotide-binding</keyword>
<evidence type="ECO:0000259" key="11">
    <source>
        <dbReference type="PROSITE" id="PS50929"/>
    </source>
</evidence>
<dbReference type="InterPro" id="IPR039421">
    <property type="entry name" value="Type_1_exporter"/>
</dbReference>
<evidence type="ECO:0000256" key="6">
    <source>
        <dbReference type="ARBA" id="ARBA00022840"/>
    </source>
</evidence>
<dbReference type="InterPro" id="IPR027417">
    <property type="entry name" value="P-loop_NTPase"/>
</dbReference>
<evidence type="ECO:0000256" key="4">
    <source>
        <dbReference type="ARBA" id="ARBA00022692"/>
    </source>
</evidence>
<keyword evidence="2" id="KW-0813">Transport</keyword>
<keyword evidence="7 9" id="KW-1133">Transmembrane helix</keyword>
<accession>A0A3D9B2L5</accession>
<evidence type="ECO:0000256" key="1">
    <source>
        <dbReference type="ARBA" id="ARBA00004651"/>
    </source>
</evidence>
<sequence length="574" mass="64867">MARLLEIAGRRKMMLFLSAFLAVIHALLSLVPYILVFYIIRELTLETVDFSLAKRYIIYAVIAAVASMVVFFFSGILSHIAAYNILFELRRFIVDKVGRLPMGYLNNRNSGALKKILSDDVERIENFIAHQIPDFVKGVALPVVTIAFLFSQDWRLALISFVPLIILGIWIPVMFGGKKSKVLMKNYHQSLEDMNAGIVEYVRAMPVMKIFGQSAETFDKYGNTVKRFNGFVNDWVKSSTPAFAVFMSFISNAMLPVLALGLYLYFRNGVTLATLLLFLILGTGYIKPLFVLSNMGIQISVINRGVEQIDALLYHQYLKENHEDHQPENLSIAFENVSFAYDENNLVLDNVDFVIREKSITALVGPSGAGKSTVGQLLARFWDASRGTVKIGGVNIMDFPQEQLMEMVSFVFQDSFMFQQSMYENIRMGMDKTREEVEEAAKAAQIHEVIMNLSNGYNTLFGQSGVHLSGGEQQRFQLARAILKNAPILILDEATAFADPENEYKIQQAFSRLIKDKTVLVIAHRLSTITDADKILLFDKGSLIGEGTHEELLEESEMYQRMWNAHVRAKEFVI</sequence>
<feature type="transmembrane region" description="Helical" evidence="9">
    <location>
        <begin position="156"/>
        <end position="175"/>
    </location>
</feature>
<dbReference type="FunFam" id="3.40.50.300:FF:000221">
    <property type="entry name" value="Multidrug ABC transporter ATP-binding protein"/>
    <property type="match status" value="1"/>
</dbReference>
<feature type="transmembrane region" description="Helical" evidence="9">
    <location>
        <begin position="12"/>
        <end position="36"/>
    </location>
</feature>
<keyword evidence="3" id="KW-1003">Cell membrane</keyword>
<evidence type="ECO:0000256" key="5">
    <source>
        <dbReference type="ARBA" id="ARBA00022741"/>
    </source>
</evidence>
<evidence type="ECO:0000256" key="3">
    <source>
        <dbReference type="ARBA" id="ARBA00022475"/>
    </source>
</evidence>
<dbReference type="PROSITE" id="PS50929">
    <property type="entry name" value="ABC_TM1F"/>
    <property type="match status" value="1"/>
</dbReference>
<dbReference type="FunFam" id="1.20.1560.10:FF:000127">
    <property type="entry name" value="ABC transporter ATP-binding protein"/>
    <property type="match status" value="1"/>
</dbReference>
<name>A0A3D9B2L5_9FLAO</name>
<evidence type="ECO:0000259" key="10">
    <source>
        <dbReference type="PROSITE" id="PS50893"/>
    </source>
</evidence>
<dbReference type="InterPro" id="IPR003593">
    <property type="entry name" value="AAA+_ATPase"/>
</dbReference>
<comment type="caution">
    <text evidence="12">The sequence shown here is derived from an EMBL/GenBank/DDBJ whole genome shotgun (WGS) entry which is preliminary data.</text>
</comment>
<dbReference type="Proteomes" id="UP000256257">
    <property type="component" value="Unassembled WGS sequence"/>
</dbReference>
<dbReference type="InterPro" id="IPR036640">
    <property type="entry name" value="ABC1_TM_sf"/>
</dbReference>
<feature type="transmembrane region" description="Helical" evidence="9">
    <location>
        <begin position="56"/>
        <end position="86"/>
    </location>
</feature>
<dbReference type="SUPFAM" id="SSF52540">
    <property type="entry name" value="P-loop containing nucleoside triphosphate hydrolases"/>
    <property type="match status" value="1"/>
</dbReference>
<dbReference type="SMART" id="SM00382">
    <property type="entry name" value="AAA"/>
    <property type="match status" value="1"/>
</dbReference>
<keyword evidence="6 12" id="KW-0067">ATP-binding</keyword>
<evidence type="ECO:0000256" key="9">
    <source>
        <dbReference type="SAM" id="Phobius"/>
    </source>
</evidence>
<keyword evidence="8 9" id="KW-0472">Membrane</keyword>
<evidence type="ECO:0000313" key="12">
    <source>
        <dbReference type="EMBL" id="REC47588.1"/>
    </source>
</evidence>
<dbReference type="InterPro" id="IPR017871">
    <property type="entry name" value="ABC_transporter-like_CS"/>
</dbReference>
<protein>
    <submittedName>
        <fullName evidence="12">ABC transporter ATP-binding protein</fullName>
    </submittedName>
</protein>
<feature type="domain" description="ABC transporter" evidence="10">
    <location>
        <begin position="332"/>
        <end position="565"/>
    </location>
</feature>
<dbReference type="GO" id="GO:0016887">
    <property type="term" value="F:ATP hydrolysis activity"/>
    <property type="evidence" value="ECO:0007669"/>
    <property type="project" value="InterPro"/>
</dbReference>
<gene>
    <name evidence="12" type="ORF">DRF67_10625</name>
</gene>
<dbReference type="EMBL" id="QNVV01000008">
    <property type="protein sequence ID" value="REC47588.1"/>
    <property type="molecule type" value="Genomic_DNA"/>
</dbReference>
<dbReference type="AlphaFoldDB" id="A0A3D9B2L5"/>